<dbReference type="AlphaFoldDB" id="A0A377THX9"/>
<feature type="domain" description="Major facilitator superfamily (MFS) profile" evidence="7">
    <location>
        <begin position="1"/>
        <end position="145"/>
    </location>
</feature>
<evidence type="ECO:0000256" key="1">
    <source>
        <dbReference type="ARBA" id="ARBA00004141"/>
    </source>
</evidence>
<evidence type="ECO:0000256" key="3">
    <source>
        <dbReference type="ARBA" id="ARBA00022692"/>
    </source>
</evidence>
<evidence type="ECO:0000256" key="2">
    <source>
        <dbReference type="ARBA" id="ARBA00022475"/>
    </source>
</evidence>
<evidence type="ECO:0000256" key="6">
    <source>
        <dbReference type="SAM" id="Phobius"/>
    </source>
</evidence>
<dbReference type="GO" id="GO:0005886">
    <property type="term" value="C:plasma membrane"/>
    <property type="evidence" value="ECO:0007669"/>
    <property type="project" value="TreeGrafter"/>
</dbReference>
<keyword evidence="5 6" id="KW-0472">Membrane</keyword>
<feature type="transmembrane region" description="Helical" evidence="6">
    <location>
        <begin position="59"/>
        <end position="77"/>
    </location>
</feature>
<feature type="transmembrane region" description="Helical" evidence="6">
    <location>
        <begin position="117"/>
        <end position="140"/>
    </location>
</feature>
<dbReference type="PANTHER" id="PTHR23501:SF197">
    <property type="entry name" value="COMD"/>
    <property type="match status" value="1"/>
</dbReference>
<dbReference type="Gene3D" id="1.20.1250.20">
    <property type="entry name" value="MFS general substrate transporter like domains"/>
    <property type="match status" value="1"/>
</dbReference>
<dbReference type="SUPFAM" id="SSF103473">
    <property type="entry name" value="MFS general substrate transporter"/>
    <property type="match status" value="1"/>
</dbReference>
<keyword evidence="2" id="KW-1003">Cell membrane</keyword>
<evidence type="ECO:0000313" key="9">
    <source>
        <dbReference type="Proteomes" id="UP000254938"/>
    </source>
</evidence>
<reference evidence="8 9" key="1">
    <citation type="submission" date="2018-06" db="EMBL/GenBank/DDBJ databases">
        <authorList>
            <consortium name="Pathogen Informatics"/>
            <person name="Doyle S."/>
        </authorList>
    </citation>
    <scope>NUCLEOTIDE SEQUENCE [LARGE SCALE GENOMIC DNA]</scope>
    <source>
        <strain evidence="8 9">NCTC9140</strain>
    </source>
</reference>
<dbReference type="Proteomes" id="UP000254938">
    <property type="component" value="Unassembled WGS sequence"/>
</dbReference>
<sequence>MVLLTRITIHSPLWQLYLFTGVLGAGLGLVMQVLVLAVQNAMPAQMYGVATSGVTLFRSIGGSIGVALFGAVFTHVLQSNLQQLLPEGAVLPPGMNPVAVQHLPADIRLDYLDAFGAAIHAAFLMAAGIMAVAFVLSWLLKEAPLKTATH</sequence>
<organism evidence="8 9">
    <name type="scientific">Klebsiella pneumoniae</name>
    <dbReference type="NCBI Taxonomy" id="573"/>
    <lineage>
        <taxon>Bacteria</taxon>
        <taxon>Pseudomonadati</taxon>
        <taxon>Pseudomonadota</taxon>
        <taxon>Gammaproteobacteria</taxon>
        <taxon>Enterobacterales</taxon>
        <taxon>Enterobacteriaceae</taxon>
        <taxon>Klebsiella/Raoultella group</taxon>
        <taxon>Klebsiella</taxon>
        <taxon>Klebsiella pneumoniae complex</taxon>
    </lineage>
</organism>
<name>A0A377THX9_KLEPN</name>
<evidence type="ECO:0000256" key="4">
    <source>
        <dbReference type="ARBA" id="ARBA00022989"/>
    </source>
</evidence>
<dbReference type="GO" id="GO:0022857">
    <property type="term" value="F:transmembrane transporter activity"/>
    <property type="evidence" value="ECO:0007669"/>
    <property type="project" value="InterPro"/>
</dbReference>
<dbReference type="PROSITE" id="PS50850">
    <property type="entry name" value="MFS"/>
    <property type="match status" value="1"/>
</dbReference>
<accession>A0A377THX9</accession>
<proteinExistence type="predicted"/>
<keyword evidence="4 6" id="KW-1133">Transmembrane helix</keyword>
<comment type="subcellular location">
    <subcellularLocation>
        <location evidence="1">Membrane</location>
        <topology evidence="1">Multi-pass membrane protein</topology>
    </subcellularLocation>
</comment>
<evidence type="ECO:0000256" key="5">
    <source>
        <dbReference type="ARBA" id="ARBA00023136"/>
    </source>
</evidence>
<feature type="transmembrane region" description="Helical" evidence="6">
    <location>
        <begin position="16"/>
        <end position="38"/>
    </location>
</feature>
<evidence type="ECO:0000313" key="8">
    <source>
        <dbReference type="EMBL" id="STS78909.1"/>
    </source>
</evidence>
<dbReference type="EMBL" id="UGKQ01000007">
    <property type="protein sequence ID" value="STS78909.1"/>
    <property type="molecule type" value="Genomic_DNA"/>
</dbReference>
<dbReference type="InterPro" id="IPR036259">
    <property type="entry name" value="MFS_trans_sf"/>
</dbReference>
<dbReference type="PANTHER" id="PTHR23501">
    <property type="entry name" value="MAJOR FACILITATOR SUPERFAMILY"/>
    <property type="match status" value="1"/>
</dbReference>
<gene>
    <name evidence="8" type="ORF">NCTC9140_00545</name>
</gene>
<keyword evidence="3 6" id="KW-0812">Transmembrane</keyword>
<evidence type="ECO:0000259" key="7">
    <source>
        <dbReference type="PROSITE" id="PS50850"/>
    </source>
</evidence>
<dbReference type="InterPro" id="IPR020846">
    <property type="entry name" value="MFS_dom"/>
</dbReference>
<protein>
    <submittedName>
        <fullName evidence="8">Major facilitator superfamily permease</fullName>
    </submittedName>
</protein>